<dbReference type="AlphaFoldDB" id="A0A7R9PYG7"/>
<evidence type="ECO:0000313" key="1">
    <source>
        <dbReference type="EMBL" id="CAD7625442.1"/>
    </source>
</evidence>
<proteinExistence type="predicted"/>
<reference evidence="1" key="1">
    <citation type="submission" date="2020-11" db="EMBL/GenBank/DDBJ databases">
        <authorList>
            <person name="Tran Van P."/>
        </authorList>
    </citation>
    <scope>NUCLEOTIDE SEQUENCE</scope>
</reference>
<dbReference type="OrthoDB" id="206130at2759"/>
<gene>
    <name evidence="1" type="ORF">OSB1V03_LOCUS5876</name>
</gene>
<keyword evidence="2" id="KW-1185">Reference proteome</keyword>
<dbReference type="EMBL" id="OC857640">
    <property type="protein sequence ID" value="CAD7625442.1"/>
    <property type="molecule type" value="Genomic_DNA"/>
</dbReference>
<evidence type="ECO:0000313" key="2">
    <source>
        <dbReference type="Proteomes" id="UP000759131"/>
    </source>
</evidence>
<protein>
    <submittedName>
        <fullName evidence="1">Uncharacterized protein</fullName>
    </submittedName>
</protein>
<dbReference type="EMBL" id="CAJPIZ010003065">
    <property type="protein sequence ID" value="CAG2105872.1"/>
    <property type="molecule type" value="Genomic_DNA"/>
</dbReference>
<name>A0A7R9PYG7_9ACAR</name>
<accession>A0A7R9PYG7</accession>
<organism evidence="1">
    <name type="scientific">Medioppia subpectinata</name>
    <dbReference type="NCBI Taxonomy" id="1979941"/>
    <lineage>
        <taxon>Eukaryota</taxon>
        <taxon>Metazoa</taxon>
        <taxon>Ecdysozoa</taxon>
        <taxon>Arthropoda</taxon>
        <taxon>Chelicerata</taxon>
        <taxon>Arachnida</taxon>
        <taxon>Acari</taxon>
        <taxon>Acariformes</taxon>
        <taxon>Sarcoptiformes</taxon>
        <taxon>Oribatida</taxon>
        <taxon>Brachypylina</taxon>
        <taxon>Oppioidea</taxon>
        <taxon>Oppiidae</taxon>
        <taxon>Medioppia</taxon>
    </lineage>
</organism>
<sequence length="158" mass="18010">MITIKHILNANVVPKRRDQLTHEMVGLSVLFAYEMISFFRLSEKITNYCKHEMGGKDQSYENIGLCICIYGVDLLFNRDSSSSGGDEELEGSACAMNALNKNSSECHNMAVEETNSNCSSPKTQEEYADRITRLQMEYLIPLKEDLSDWLNRILGCYY</sequence>
<dbReference type="Proteomes" id="UP000759131">
    <property type="component" value="Unassembled WGS sequence"/>
</dbReference>